<evidence type="ECO:0000313" key="2">
    <source>
        <dbReference type="EMBL" id="CEL98030.1"/>
    </source>
</evidence>
<keyword evidence="3" id="KW-1185">Reference proteome</keyword>
<dbReference type="Proteomes" id="UP000041254">
    <property type="component" value="Unassembled WGS sequence"/>
</dbReference>
<reference evidence="2 3" key="1">
    <citation type="submission" date="2014-11" db="EMBL/GenBank/DDBJ databases">
        <authorList>
            <person name="Zhu J."/>
            <person name="Qi W."/>
            <person name="Song R."/>
        </authorList>
    </citation>
    <scope>NUCLEOTIDE SEQUENCE [LARGE SCALE GENOMIC DNA]</scope>
</reference>
<name>A0A0G4EKW2_VITBC</name>
<gene>
    <name evidence="2" type="ORF">Vbra_7807</name>
</gene>
<protein>
    <submittedName>
        <fullName evidence="2">Uncharacterized protein</fullName>
    </submittedName>
</protein>
<feature type="region of interest" description="Disordered" evidence="1">
    <location>
        <begin position="1"/>
        <end position="42"/>
    </location>
</feature>
<dbReference type="AlphaFoldDB" id="A0A0G4EKW2"/>
<proteinExistence type="predicted"/>
<dbReference type="SUPFAM" id="SSF48208">
    <property type="entry name" value="Six-hairpin glycosidases"/>
    <property type="match status" value="1"/>
</dbReference>
<dbReference type="VEuPathDB" id="CryptoDB:Vbra_7807"/>
<evidence type="ECO:0000256" key="1">
    <source>
        <dbReference type="SAM" id="MobiDB-lite"/>
    </source>
</evidence>
<accession>A0A0G4EKW2</accession>
<organism evidence="2 3">
    <name type="scientific">Vitrella brassicaformis (strain CCMP3155)</name>
    <dbReference type="NCBI Taxonomy" id="1169540"/>
    <lineage>
        <taxon>Eukaryota</taxon>
        <taxon>Sar</taxon>
        <taxon>Alveolata</taxon>
        <taxon>Colpodellida</taxon>
        <taxon>Vitrellaceae</taxon>
        <taxon>Vitrella</taxon>
    </lineage>
</organism>
<sequence length="809" mass="91516">MPTHGLEDEQQEAAHKNSLNPLHHPPHHPIAPQHFVDGTPDVPDNMVVHVKDFVEQAPTTPLARTNSFGQIVRKEEPLSRTTQSGPPPPSLWADFPAADYVTILTDDGKQFHPTVRQRVLHSESETVYALCPLRDTKLQITEHCILRTPGVLEFGVHFRAVETVRFSFNREVRVEGQHDKFSECDFLLPGLWYKHNLVAGMSDETQNIVLCPNPATNKMLSSFAYNLYPSVRVGTCWTVREDKVAYPVAAVYHRKSGEFTFIQRMDVLEKDSLLPGFPRGEVVLEGDTDIGSLGFKNNNGSPSLVLNFPWYERDFAYQRKGTILPLEEQGPVQSFLELKAGESKTVSWRLVYGRCDSYHELVCTTWEASYAHLQPKLVPTSLLDDEILDLLCHYFVDSYLSTPTLHGFKCVNMSPRTCEVVEEDVAFEVGFVGRVLMNATNCYTYGQKKGRQDLIEIGTSVLTSWFEHGFTENGLLKEIFHANEQQQVELFTSRRQGEAALALIQYLEFERHSCRPPPAEYESKVKRLLETCISLQQVDGSFPRAFDKNLAIKDANGGGTSCMVPALIHAFRYFDDPKYRDIAIHAGYYIVSEVVEQDNYTSSTIDANCPDKEAATYAATAMWYLAGVTEVEQLRQRLTKVAAKACDFALSYFMLYDTPFAAGHILKDQVPPHGLHTRGWGLVSSENNHIDCYAFDFLDVLRWVGDEVRPASQGWKYHTMANLIASSLREQLLPRPGRMCGIGKVGYMPEVVQQTLWDYGKNGKGTYNYFMAFGWPVASIWRMLERRVFGFHPDLLPADHPHAPPLART</sequence>
<evidence type="ECO:0000313" key="3">
    <source>
        <dbReference type="Proteomes" id="UP000041254"/>
    </source>
</evidence>
<dbReference type="EMBL" id="CDMY01000261">
    <property type="protein sequence ID" value="CEL98030.1"/>
    <property type="molecule type" value="Genomic_DNA"/>
</dbReference>
<feature type="region of interest" description="Disordered" evidence="1">
    <location>
        <begin position="64"/>
        <end position="91"/>
    </location>
</feature>
<dbReference type="GO" id="GO:0005975">
    <property type="term" value="P:carbohydrate metabolic process"/>
    <property type="evidence" value="ECO:0007669"/>
    <property type="project" value="InterPro"/>
</dbReference>
<dbReference type="InterPro" id="IPR008928">
    <property type="entry name" value="6-hairpin_glycosidase_sf"/>
</dbReference>
<dbReference type="InParanoid" id="A0A0G4EKW2"/>